<proteinExistence type="predicted"/>
<reference evidence="2 3" key="1">
    <citation type="submission" date="2019-02" db="EMBL/GenBank/DDBJ databases">
        <title>Genome sequencing of the rare red list fungi Dentipellis fragilis.</title>
        <authorList>
            <person name="Buettner E."/>
            <person name="Kellner H."/>
        </authorList>
    </citation>
    <scope>NUCLEOTIDE SEQUENCE [LARGE SCALE GENOMIC DNA]</scope>
    <source>
        <strain evidence="2 3">DSM 105465</strain>
    </source>
</reference>
<keyword evidence="3" id="KW-1185">Reference proteome</keyword>
<dbReference type="Proteomes" id="UP000298327">
    <property type="component" value="Unassembled WGS sequence"/>
</dbReference>
<evidence type="ECO:0000313" key="3">
    <source>
        <dbReference type="Proteomes" id="UP000298327"/>
    </source>
</evidence>
<dbReference type="EMBL" id="SEOQ01001984">
    <property type="protein sequence ID" value="TFY50138.1"/>
    <property type="molecule type" value="Genomic_DNA"/>
</dbReference>
<dbReference type="AlphaFoldDB" id="A0A4Y9XKF2"/>
<sequence>MKDSAWATKAYSMNPHLSGEHFRCDYSLMEKNKLERKLTYYAVLGWLILQKGNPGVAEDGTVMVIKKDARPADTESNESDDIRMIDVIDVDTLDDDSDLRRGEGPSNKDDNIPGPRIKRPVMHPPPKPTQKTDLKTPH</sequence>
<feature type="compositionally biased region" description="Basic and acidic residues" evidence="1">
    <location>
        <begin position="98"/>
        <end position="111"/>
    </location>
</feature>
<gene>
    <name evidence="2" type="ORF">EVG20_g11699</name>
</gene>
<accession>A0A4Y9XKF2</accession>
<name>A0A4Y9XKF2_9AGAM</name>
<feature type="region of interest" description="Disordered" evidence="1">
    <location>
        <begin position="93"/>
        <end position="138"/>
    </location>
</feature>
<evidence type="ECO:0000313" key="2">
    <source>
        <dbReference type="EMBL" id="TFY50138.1"/>
    </source>
</evidence>
<comment type="caution">
    <text evidence="2">The sequence shown here is derived from an EMBL/GenBank/DDBJ whole genome shotgun (WGS) entry which is preliminary data.</text>
</comment>
<protein>
    <submittedName>
        <fullName evidence="2">Uncharacterized protein</fullName>
    </submittedName>
</protein>
<organism evidence="2 3">
    <name type="scientific">Dentipellis fragilis</name>
    <dbReference type="NCBI Taxonomy" id="205917"/>
    <lineage>
        <taxon>Eukaryota</taxon>
        <taxon>Fungi</taxon>
        <taxon>Dikarya</taxon>
        <taxon>Basidiomycota</taxon>
        <taxon>Agaricomycotina</taxon>
        <taxon>Agaricomycetes</taxon>
        <taxon>Russulales</taxon>
        <taxon>Hericiaceae</taxon>
        <taxon>Dentipellis</taxon>
    </lineage>
</organism>
<evidence type="ECO:0000256" key="1">
    <source>
        <dbReference type="SAM" id="MobiDB-lite"/>
    </source>
</evidence>